<name>A0A853BQF3_9ACTN</name>
<evidence type="ECO:0000256" key="6">
    <source>
        <dbReference type="ARBA" id="ARBA00023157"/>
    </source>
</evidence>
<keyword evidence="10" id="KW-1185">Reference proteome</keyword>
<dbReference type="SUPFAM" id="SSF55399">
    <property type="entry name" value="Subtilisin inhibitor"/>
    <property type="match status" value="1"/>
</dbReference>
<evidence type="ECO:0000256" key="4">
    <source>
        <dbReference type="ARBA" id="ARBA00022690"/>
    </source>
</evidence>
<keyword evidence="4" id="KW-0646">Protease inhibitor</keyword>
<feature type="domain" description="Subtilisin inhibitor" evidence="8">
    <location>
        <begin position="46"/>
        <end position="115"/>
    </location>
</feature>
<dbReference type="PROSITE" id="PS00999">
    <property type="entry name" value="SSI"/>
    <property type="match status" value="1"/>
</dbReference>
<reference evidence="9 10" key="1">
    <citation type="submission" date="2020-07" db="EMBL/GenBank/DDBJ databases">
        <title>Sequencing the genomes of 1000 actinobacteria strains.</title>
        <authorList>
            <person name="Klenk H.-P."/>
        </authorList>
    </citation>
    <scope>NUCLEOTIDE SEQUENCE [LARGE SCALE GENOMIC DNA]</scope>
    <source>
        <strain evidence="9 10">DSM 45927</strain>
    </source>
</reference>
<protein>
    <recommendedName>
        <fullName evidence="8">Subtilisin inhibitor domain-containing protein</fullName>
    </recommendedName>
</protein>
<proteinExistence type="inferred from homology"/>
<comment type="caution">
    <text evidence="9">The sequence shown here is derived from an EMBL/GenBank/DDBJ whole genome shotgun (WGS) entry which is preliminary data.</text>
</comment>
<keyword evidence="6" id="KW-1015">Disulfide bond</keyword>
<dbReference type="Pfam" id="PF00720">
    <property type="entry name" value="SSI"/>
    <property type="match status" value="1"/>
</dbReference>
<feature type="chain" id="PRO_5039720976" description="Subtilisin inhibitor domain-containing protein" evidence="7">
    <location>
        <begin position="29"/>
        <end position="131"/>
    </location>
</feature>
<dbReference type="InterPro" id="IPR023549">
    <property type="entry name" value="Subtilisin_inhibitor"/>
</dbReference>
<evidence type="ECO:0000313" key="9">
    <source>
        <dbReference type="EMBL" id="NYI96642.1"/>
    </source>
</evidence>
<evidence type="ECO:0000313" key="10">
    <source>
        <dbReference type="Proteomes" id="UP000575985"/>
    </source>
</evidence>
<dbReference type="Proteomes" id="UP000575985">
    <property type="component" value="Unassembled WGS sequence"/>
</dbReference>
<dbReference type="GO" id="GO:0004867">
    <property type="term" value="F:serine-type endopeptidase inhibitor activity"/>
    <property type="evidence" value="ECO:0007669"/>
    <property type="project" value="UniProtKB-KW"/>
</dbReference>
<evidence type="ECO:0000256" key="7">
    <source>
        <dbReference type="SAM" id="SignalP"/>
    </source>
</evidence>
<accession>A0A853BQF3</accession>
<keyword evidence="5" id="KW-0722">Serine protease inhibitor</keyword>
<dbReference type="Gene3D" id="3.30.350.10">
    <property type="entry name" value="Subtilisin inhibitor-like"/>
    <property type="match status" value="1"/>
</dbReference>
<dbReference type="InterPro" id="IPR020054">
    <property type="entry name" value="Prot_inh_SSI_I16_CS"/>
</dbReference>
<evidence type="ECO:0000256" key="1">
    <source>
        <dbReference type="ARBA" id="ARBA00004613"/>
    </source>
</evidence>
<evidence type="ECO:0000256" key="5">
    <source>
        <dbReference type="ARBA" id="ARBA00022900"/>
    </source>
</evidence>
<keyword evidence="3" id="KW-0964">Secreted</keyword>
<dbReference type="InterPro" id="IPR036819">
    <property type="entry name" value="Subtilisin_inhibitor-like_sf"/>
</dbReference>
<comment type="subcellular location">
    <subcellularLocation>
        <location evidence="1">Secreted</location>
    </subcellularLocation>
</comment>
<sequence>MLSRLAASVAAAGSAAVLTMAAAAPADAQESSNLEITVERVLAGTFDRFWLNCAPDFGTHPEPGAACDRLRALDGGLDRLRPEYVPCPGDPDPVRVGITGTWRGEDRTFTAHYANSCSVRTVAAPVVPVDA</sequence>
<organism evidence="9 10">
    <name type="scientific">Streptomonospora nanhaiensis</name>
    <dbReference type="NCBI Taxonomy" id="1323731"/>
    <lineage>
        <taxon>Bacteria</taxon>
        <taxon>Bacillati</taxon>
        <taxon>Actinomycetota</taxon>
        <taxon>Actinomycetes</taxon>
        <taxon>Streptosporangiales</taxon>
        <taxon>Nocardiopsidaceae</taxon>
        <taxon>Streptomonospora</taxon>
    </lineage>
</organism>
<feature type="signal peptide" evidence="7">
    <location>
        <begin position="1"/>
        <end position="28"/>
    </location>
</feature>
<evidence type="ECO:0000256" key="3">
    <source>
        <dbReference type="ARBA" id="ARBA00022525"/>
    </source>
</evidence>
<keyword evidence="7" id="KW-0732">Signal</keyword>
<dbReference type="EMBL" id="JACCFO010000001">
    <property type="protein sequence ID" value="NYI96642.1"/>
    <property type="molecule type" value="Genomic_DNA"/>
</dbReference>
<evidence type="ECO:0000259" key="8">
    <source>
        <dbReference type="Pfam" id="PF00720"/>
    </source>
</evidence>
<dbReference type="RefSeq" id="WP_179767978.1">
    <property type="nucleotide sequence ID" value="NZ_JACCFO010000001.1"/>
</dbReference>
<dbReference type="AlphaFoldDB" id="A0A853BQF3"/>
<comment type="similarity">
    <text evidence="2">Belongs to the protease inhibitor I16 (SSI) family.</text>
</comment>
<gene>
    <name evidence="9" type="ORF">HNR12_002919</name>
</gene>
<evidence type="ECO:0000256" key="2">
    <source>
        <dbReference type="ARBA" id="ARBA00010472"/>
    </source>
</evidence>
<dbReference type="GO" id="GO:0005576">
    <property type="term" value="C:extracellular region"/>
    <property type="evidence" value="ECO:0007669"/>
    <property type="project" value="UniProtKB-SubCell"/>
</dbReference>